<keyword evidence="2" id="KW-1185">Reference proteome</keyword>
<organism evidence="1 2">
    <name type="scientific">Scleroderma citrinum Foug A</name>
    <dbReference type="NCBI Taxonomy" id="1036808"/>
    <lineage>
        <taxon>Eukaryota</taxon>
        <taxon>Fungi</taxon>
        <taxon>Dikarya</taxon>
        <taxon>Basidiomycota</taxon>
        <taxon>Agaricomycotina</taxon>
        <taxon>Agaricomycetes</taxon>
        <taxon>Agaricomycetidae</taxon>
        <taxon>Boletales</taxon>
        <taxon>Sclerodermatineae</taxon>
        <taxon>Sclerodermataceae</taxon>
        <taxon>Scleroderma</taxon>
    </lineage>
</organism>
<gene>
    <name evidence="1" type="ORF">SCLCIDRAFT_450483</name>
</gene>
<protein>
    <submittedName>
        <fullName evidence="1">Uncharacterized protein</fullName>
    </submittedName>
</protein>
<sequence length="80" mass="9453">MTFGTQLEPTCDGLAQKYRLCWHAAHRYILLLIREVNLIWNGSWRADRTVKTARVHYLSTSAFRKRTSYQTTFYPEERGA</sequence>
<dbReference type="InParanoid" id="A0A0C2YUF6"/>
<dbReference type="AlphaFoldDB" id="A0A0C2YUF6"/>
<reference evidence="1 2" key="1">
    <citation type="submission" date="2014-04" db="EMBL/GenBank/DDBJ databases">
        <authorList>
            <consortium name="DOE Joint Genome Institute"/>
            <person name="Kuo A."/>
            <person name="Kohler A."/>
            <person name="Nagy L.G."/>
            <person name="Floudas D."/>
            <person name="Copeland A."/>
            <person name="Barry K.W."/>
            <person name="Cichocki N."/>
            <person name="Veneault-Fourrey C."/>
            <person name="LaButti K."/>
            <person name="Lindquist E.A."/>
            <person name="Lipzen A."/>
            <person name="Lundell T."/>
            <person name="Morin E."/>
            <person name="Murat C."/>
            <person name="Sun H."/>
            <person name="Tunlid A."/>
            <person name="Henrissat B."/>
            <person name="Grigoriev I.V."/>
            <person name="Hibbett D.S."/>
            <person name="Martin F."/>
            <person name="Nordberg H.P."/>
            <person name="Cantor M.N."/>
            <person name="Hua S.X."/>
        </authorList>
    </citation>
    <scope>NUCLEOTIDE SEQUENCE [LARGE SCALE GENOMIC DNA]</scope>
    <source>
        <strain evidence="1 2">Foug A</strain>
    </source>
</reference>
<accession>A0A0C2YUF6</accession>
<name>A0A0C2YUF6_9AGAM</name>
<proteinExistence type="predicted"/>
<dbReference type="HOGENOM" id="CLU_2591185_0_0_1"/>
<dbReference type="EMBL" id="KN822184">
    <property type="protein sequence ID" value="KIM53288.1"/>
    <property type="molecule type" value="Genomic_DNA"/>
</dbReference>
<reference evidence="2" key="2">
    <citation type="submission" date="2015-01" db="EMBL/GenBank/DDBJ databases">
        <title>Evolutionary Origins and Diversification of the Mycorrhizal Mutualists.</title>
        <authorList>
            <consortium name="DOE Joint Genome Institute"/>
            <consortium name="Mycorrhizal Genomics Consortium"/>
            <person name="Kohler A."/>
            <person name="Kuo A."/>
            <person name="Nagy L.G."/>
            <person name="Floudas D."/>
            <person name="Copeland A."/>
            <person name="Barry K.W."/>
            <person name="Cichocki N."/>
            <person name="Veneault-Fourrey C."/>
            <person name="LaButti K."/>
            <person name="Lindquist E.A."/>
            <person name="Lipzen A."/>
            <person name="Lundell T."/>
            <person name="Morin E."/>
            <person name="Murat C."/>
            <person name="Riley R."/>
            <person name="Ohm R."/>
            <person name="Sun H."/>
            <person name="Tunlid A."/>
            <person name="Henrissat B."/>
            <person name="Grigoriev I.V."/>
            <person name="Hibbett D.S."/>
            <person name="Martin F."/>
        </authorList>
    </citation>
    <scope>NUCLEOTIDE SEQUENCE [LARGE SCALE GENOMIC DNA]</scope>
    <source>
        <strain evidence="2">Foug A</strain>
    </source>
</reference>
<evidence type="ECO:0000313" key="1">
    <source>
        <dbReference type="EMBL" id="KIM53288.1"/>
    </source>
</evidence>
<evidence type="ECO:0000313" key="2">
    <source>
        <dbReference type="Proteomes" id="UP000053989"/>
    </source>
</evidence>
<dbReference type="Proteomes" id="UP000053989">
    <property type="component" value="Unassembled WGS sequence"/>
</dbReference>